<feature type="region of interest" description="Disordered" evidence="1">
    <location>
        <begin position="205"/>
        <end position="243"/>
    </location>
</feature>
<keyword evidence="3" id="KW-1185">Reference proteome</keyword>
<evidence type="ECO:0000313" key="2">
    <source>
        <dbReference type="EMBL" id="KAJ7351881.1"/>
    </source>
</evidence>
<reference evidence="2" key="1">
    <citation type="submission" date="2023-01" db="EMBL/GenBank/DDBJ databases">
        <title>Genome assembly of the deep-sea coral Lophelia pertusa.</title>
        <authorList>
            <person name="Herrera S."/>
            <person name="Cordes E."/>
        </authorList>
    </citation>
    <scope>NUCLEOTIDE SEQUENCE</scope>
    <source>
        <strain evidence="2">USNM1676648</strain>
        <tissue evidence="2">Polyp</tissue>
    </source>
</reference>
<accession>A0A9W9YIJ5</accession>
<organism evidence="2 3">
    <name type="scientific">Desmophyllum pertusum</name>
    <dbReference type="NCBI Taxonomy" id="174260"/>
    <lineage>
        <taxon>Eukaryota</taxon>
        <taxon>Metazoa</taxon>
        <taxon>Cnidaria</taxon>
        <taxon>Anthozoa</taxon>
        <taxon>Hexacorallia</taxon>
        <taxon>Scleractinia</taxon>
        <taxon>Caryophylliina</taxon>
        <taxon>Caryophylliidae</taxon>
        <taxon>Desmophyllum</taxon>
    </lineage>
</organism>
<gene>
    <name evidence="2" type="ORF">OS493_034788</name>
</gene>
<evidence type="ECO:0000256" key="1">
    <source>
        <dbReference type="SAM" id="MobiDB-lite"/>
    </source>
</evidence>
<name>A0A9W9YIJ5_9CNID</name>
<comment type="caution">
    <text evidence="2">The sequence shown here is derived from an EMBL/GenBank/DDBJ whole genome shotgun (WGS) entry which is preliminary data.</text>
</comment>
<evidence type="ECO:0000313" key="3">
    <source>
        <dbReference type="Proteomes" id="UP001163046"/>
    </source>
</evidence>
<sequence length="499" mass="55812">MTSGFKGTPYSNNKTDESFEIYGHRKIDVEFTRYVHALLDQLLPNLKRDLYELVDGEKPNADAEPGPEKSPMFPGSVKMHREANTSEPNGALLIKNSFNRSDLANVSSDIDLDMKYSDATVINKSNGMVTEGQTHLTEQLNFGEPIQSKNGTAVTMMNVTFASNVTLLEVTSNRRSFLEDEELEDVNIHAFVKLAVPKSDIEFAVKKPSDQGAPNDRSNSSGTFTDHPEANTTGTLLSGQRRTRRGITRTLANRLDDFIQKSPVKKTLTIFKKKVIGINVKGEITVSVESIRTLHKYKDYKIDLDLTLRFGASIRVKLLDHSIPSSQIRSGRSSKKTLFGVEITFDISIPVGFLRIGVEFKLWKEANIAVNFPSGSNTLSPLQLAVEVSPSVELKASIHGYVSLYIIRAGVYGEGNLVRGSLPATLSYNENRLPSKKTCLSIAADCGFLELHAGIFYQWKSCTWYWFWFRCRWGTRKTLVSFGSWAALHYNRKLSENCI</sequence>
<feature type="compositionally biased region" description="Polar residues" evidence="1">
    <location>
        <begin position="216"/>
        <end position="240"/>
    </location>
</feature>
<dbReference type="EMBL" id="MU827351">
    <property type="protein sequence ID" value="KAJ7351881.1"/>
    <property type="molecule type" value="Genomic_DNA"/>
</dbReference>
<proteinExistence type="predicted"/>
<dbReference type="AlphaFoldDB" id="A0A9W9YIJ5"/>
<dbReference type="OrthoDB" id="5989041at2759"/>
<protein>
    <submittedName>
        <fullName evidence="2">Uncharacterized protein</fullName>
    </submittedName>
</protein>
<dbReference type="Proteomes" id="UP001163046">
    <property type="component" value="Unassembled WGS sequence"/>
</dbReference>